<evidence type="ECO:0000256" key="3">
    <source>
        <dbReference type="ARBA" id="ARBA00022679"/>
    </source>
</evidence>
<dbReference type="RefSeq" id="WP_344608263.1">
    <property type="nucleotide sequence ID" value="NZ_BAAAHE010000044.1"/>
</dbReference>
<feature type="site" description="Transition state stabilizer" evidence="6">
    <location>
        <position position="475"/>
    </location>
</feature>
<dbReference type="InterPro" id="IPR006047">
    <property type="entry name" value="GH13_cat_dom"/>
</dbReference>
<accession>A0ABN1H9T2</accession>
<feature type="binding site" evidence="6">
    <location>
        <position position="354"/>
    </location>
    <ligand>
        <name>alpha-maltose 1-phosphate</name>
        <dbReference type="ChEBI" id="CHEBI:63576"/>
    </ligand>
</feature>
<feature type="domain" description="Glycosyl hydrolase family 13 catalytic" evidence="8">
    <location>
        <begin position="205"/>
        <end position="539"/>
    </location>
</feature>
<comment type="subunit">
    <text evidence="1 6">Homodimer.</text>
</comment>
<keyword evidence="3 6" id="KW-0808">Transferase</keyword>
<dbReference type="Gene3D" id="2.60.40.10">
    <property type="entry name" value="Immunoglobulins"/>
    <property type="match status" value="1"/>
</dbReference>
<dbReference type="PANTHER" id="PTHR47786:SF2">
    <property type="entry name" value="GLYCOSYL HYDROLASE FAMILY 13 CATALYTIC DOMAIN-CONTAINING PROTEIN"/>
    <property type="match status" value="1"/>
</dbReference>
<feature type="binding site" evidence="6">
    <location>
        <position position="259"/>
    </location>
    <ligand>
        <name>alpha-maltose 1-phosphate</name>
        <dbReference type="ChEBI" id="CHEBI:63576"/>
    </ligand>
</feature>
<dbReference type="Gene3D" id="1.20.58.80">
    <property type="entry name" value="Phosphotransferase system, lactose/cellobiose-type IIA subunit"/>
    <property type="match status" value="1"/>
</dbReference>
<comment type="catalytic activity">
    <reaction evidence="5 6">
        <text>alpha-maltose 1-phosphate + [(1-&gt;4)-alpha-D-glucosyl](n) = [(1-&gt;4)-alpha-D-glucosyl](n+2) + phosphate</text>
        <dbReference type="Rhea" id="RHEA:42692"/>
        <dbReference type="Rhea" id="RHEA-COMP:9584"/>
        <dbReference type="Rhea" id="RHEA-COMP:10183"/>
        <dbReference type="ChEBI" id="CHEBI:15444"/>
        <dbReference type="ChEBI" id="CHEBI:43474"/>
        <dbReference type="ChEBI" id="CHEBI:63576"/>
        <dbReference type="EC" id="2.4.99.16"/>
    </reaction>
</comment>
<dbReference type="Pfam" id="PF11896">
    <property type="entry name" value="GlgE_dom_N_S"/>
    <property type="match status" value="1"/>
</dbReference>
<protein>
    <recommendedName>
        <fullName evidence="6">Alpha-1,4-glucan:maltose-1-phosphate maltosyltransferase</fullName>
        <shortName evidence="6">GMPMT</shortName>
        <ecNumber evidence="6">2.4.99.16</ecNumber>
    </recommendedName>
    <alternativeName>
        <fullName evidence="6">(1-&gt;4)-alpha-D-glucan:maltose-1-phosphate alpha-D-maltosyltransferase</fullName>
    </alternativeName>
</protein>
<feature type="binding site" evidence="6">
    <location>
        <position position="319"/>
    </location>
    <ligand>
        <name>alpha-maltose 1-phosphate</name>
        <dbReference type="ChEBI" id="CHEBI:63576"/>
    </ligand>
</feature>
<dbReference type="SMART" id="SM00642">
    <property type="entry name" value="Aamy"/>
    <property type="match status" value="1"/>
</dbReference>
<dbReference type="CDD" id="cd11344">
    <property type="entry name" value="AmyAc_GlgE_like"/>
    <property type="match status" value="1"/>
</dbReference>
<feature type="region of interest" description="Disordered" evidence="7">
    <location>
        <begin position="261"/>
        <end position="283"/>
    </location>
</feature>
<feature type="binding site" evidence="6">
    <location>
        <begin position="529"/>
        <end position="530"/>
    </location>
    <ligand>
        <name>alpha-maltose 1-phosphate</name>
        <dbReference type="ChEBI" id="CHEBI:63576"/>
    </ligand>
</feature>
<feature type="binding site" evidence="6">
    <location>
        <position position="390"/>
    </location>
    <ligand>
        <name>alpha-maltose 1-phosphate</name>
        <dbReference type="ChEBI" id="CHEBI:63576"/>
    </ligand>
</feature>
<dbReference type="InterPro" id="IPR013783">
    <property type="entry name" value="Ig-like_fold"/>
</dbReference>
<evidence type="ECO:0000256" key="6">
    <source>
        <dbReference type="HAMAP-Rule" id="MF_02124"/>
    </source>
</evidence>
<dbReference type="PANTHER" id="PTHR47786">
    <property type="entry name" value="ALPHA-1,4-GLUCAN:MALTOSE-1-PHOSPHATE MALTOSYLTRANSFERASE"/>
    <property type="match status" value="1"/>
</dbReference>
<comment type="function">
    <text evidence="6">Maltosyltransferase that uses maltose 1-phosphate (M1P) as the sugar donor to elongate linear or branched alpha-(1-&gt;4)-glucans. Is involved in a branched alpha-glucan biosynthetic pathway from trehalose, together with TreS, Mak and GlgB.</text>
</comment>
<dbReference type="EMBL" id="BAAAHE010000044">
    <property type="protein sequence ID" value="GAA0632960.1"/>
    <property type="molecule type" value="Genomic_DNA"/>
</dbReference>
<dbReference type="Pfam" id="PF21702">
    <property type="entry name" value="GLGE_C"/>
    <property type="match status" value="1"/>
</dbReference>
<dbReference type="InterPro" id="IPR049171">
    <property type="entry name" value="GLGE_C"/>
</dbReference>
<sequence>MSARIPITDVHPVVDCTARPAKAVAGEPFEVRATVFREGHDAVNANVVLRDPRGKVESWVPMRLLAPGTDRWAATVMPTRPGKWTFQVEGWSDPYGTWHHDAPLKIAAGVDVELMLEEGARLMERAAEALAANSALGPEEIEAGLKLLRGTAADLRDERYPAQVRLAAGLAPEVGRLLARHPLRDLVTATKRFPLQVDRREALFSSWYEFFPRSEGASLDPPRSGTFADAAERLPAIAAMGFDVVYLPPIHPVGHSFRKGPNNTLTPGPDDPGSPWAIGSEDGGHDAVHPDLGTLADFDRFVDTARTNGLEVALDFALQCSPDHPWVKEHPEWFTTRADGTIAYAENPPKKYQDIYPINFDNDFDGLYAECLRVLRHWMDHGVRIFRVDNPHTKPVSFWEQLLADIRRTDPDVLFLSEAFTRPAMMHELAKVGFHQSYTYFTWRTTKEELTEYATELSQQTAHFLRPNFFVNTPDILHAFLQYGGPPAFKIRAVLAATLSPAWGVYSGYELYESVAVRPGSEEYLDSEKYQYRPRDYAAAEAEGRSLAPYLATLNRYRRAHPALQQLRNLAFHDVDDENVIAYSKTASGPDGSSDTVLVVVSLDPHATRETMLHLDPAPLGLTPGESCLVTDEFTGETWTWGAHNYIRLDPHHEPAHLLTLRRSGTAGR</sequence>
<reference evidence="9 10" key="1">
    <citation type="journal article" date="2019" name="Int. J. Syst. Evol. Microbiol.">
        <title>The Global Catalogue of Microorganisms (GCM) 10K type strain sequencing project: providing services to taxonomists for standard genome sequencing and annotation.</title>
        <authorList>
            <consortium name="The Broad Institute Genomics Platform"/>
            <consortium name="The Broad Institute Genome Sequencing Center for Infectious Disease"/>
            <person name="Wu L."/>
            <person name="Ma J."/>
        </authorList>
    </citation>
    <scope>NUCLEOTIDE SEQUENCE [LARGE SCALE GENOMIC DNA]</scope>
    <source>
        <strain evidence="9 10">JCM 10671</strain>
    </source>
</reference>
<evidence type="ECO:0000256" key="5">
    <source>
        <dbReference type="ARBA" id="ARBA00048735"/>
    </source>
</evidence>
<dbReference type="Gene3D" id="3.20.20.80">
    <property type="entry name" value="Glycosidases"/>
    <property type="match status" value="1"/>
</dbReference>
<evidence type="ECO:0000256" key="4">
    <source>
        <dbReference type="ARBA" id="ARBA00023277"/>
    </source>
</evidence>
<dbReference type="InterPro" id="IPR026585">
    <property type="entry name" value="GlgE"/>
</dbReference>
<comment type="similarity">
    <text evidence="6">Belongs to the glycosyl hydrolase 13 family. GlgE subfamily.</text>
</comment>
<evidence type="ECO:0000259" key="8">
    <source>
        <dbReference type="SMART" id="SM00642"/>
    </source>
</evidence>
<dbReference type="EC" id="2.4.99.16" evidence="6"/>
<dbReference type="SUPFAM" id="SSF51445">
    <property type="entry name" value="(Trans)glycosidases"/>
    <property type="match status" value="1"/>
</dbReference>
<dbReference type="Gene3D" id="2.60.40.1180">
    <property type="entry name" value="Golgi alpha-mannosidase II"/>
    <property type="match status" value="1"/>
</dbReference>
<feature type="active site" description="Proton donor" evidence="6">
    <location>
        <position position="418"/>
    </location>
</feature>
<organism evidence="9 10">
    <name type="scientific">Sporichthya brevicatena</name>
    <dbReference type="NCBI Taxonomy" id="171442"/>
    <lineage>
        <taxon>Bacteria</taxon>
        <taxon>Bacillati</taxon>
        <taxon>Actinomycetota</taxon>
        <taxon>Actinomycetes</taxon>
        <taxon>Sporichthyales</taxon>
        <taxon>Sporichthyaceae</taxon>
        <taxon>Sporichthya</taxon>
    </lineage>
</organism>
<keyword evidence="4 6" id="KW-0119">Carbohydrate metabolism</keyword>
<dbReference type="HAMAP" id="MF_02124">
    <property type="entry name" value="GlgE"/>
    <property type="match status" value="1"/>
</dbReference>
<name>A0ABN1H9T2_9ACTN</name>
<dbReference type="InterPro" id="IPR017853">
    <property type="entry name" value="GH"/>
</dbReference>
<evidence type="ECO:0000313" key="10">
    <source>
        <dbReference type="Proteomes" id="UP001500957"/>
    </source>
</evidence>
<feature type="active site" description="Nucleophile" evidence="6">
    <location>
        <position position="389"/>
    </location>
</feature>
<keyword evidence="2 6" id="KW-0328">Glycosyltransferase</keyword>
<evidence type="ECO:0000256" key="1">
    <source>
        <dbReference type="ARBA" id="ARBA00011738"/>
    </source>
</evidence>
<evidence type="ECO:0000313" key="9">
    <source>
        <dbReference type="EMBL" id="GAA0632960.1"/>
    </source>
</evidence>
<proteinExistence type="inferred from homology"/>
<gene>
    <name evidence="6" type="primary">glgE</name>
    <name evidence="9" type="ORF">GCM10009547_41060</name>
</gene>
<evidence type="ECO:0000256" key="7">
    <source>
        <dbReference type="SAM" id="MobiDB-lite"/>
    </source>
</evidence>
<comment type="caution">
    <text evidence="9">The sequence shown here is derived from an EMBL/GenBank/DDBJ whole genome shotgun (WGS) entry which is preliminary data.</text>
</comment>
<dbReference type="InterPro" id="IPR013780">
    <property type="entry name" value="Glyco_hydro_b"/>
</dbReference>
<dbReference type="InterPro" id="IPR021828">
    <property type="entry name" value="GlgE_dom_N/S"/>
</dbReference>
<dbReference type="Proteomes" id="UP001500957">
    <property type="component" value="Unassembled WGS sequence"/>
</dbReference>
<evidence type="ECO:0000256" key="2">
    <source>
        <dbReference type="ARBA" id="ARBA00022676"/>
    </source>
</evidence>
<keyword evidence="10" id="KW-1185">Reference proteome</keyword>